<evidence type="ECO:0000256" key="6">
    <source>
        <dbReference type="ARBA" id="ARBA00023054"/>
    </source>
</evidence>
<dbReference type="Gene3D" id="3.10.110.10">
    <property type="entry name" value="Ubiquitin Conjugating Enzyme"/>
    <property type="match status" value="1"/>
</dbReference>
<evidence type="ECO:0000256" key="8">
    <source>
        <dbReference type="SAM" id="MobiDB-lite"/>
    </source>
</evidence>
<dbReference type="SUPFAM" id="SSF54495">
    <property type="entry name" value="UBC-like"/>
    <property type="match status" value="1"/>
</dbReference>
<dbReference type="InterPro" id="IPR016135">
    <property type="entry name" value="UBQ-conjugating_enzyme/RWD"/>
</dbReference>
<evidence type="ECO:0000313" key="12">
    <source>
        <dbReference type="Proteomes" id="UP001445335"/>
    </source>
</evidence>
<feature type="domain" description="SB" evidence="9">
    <location>
        <begin position="342"/>
        <end position="410"/>
    </location>
</feature>
<evidence type="ECO:0000256" key="7">
    <source>
        <dbReference type="PROSITE-ProRule" id="PRU00644"/>
    </source>
</evidence>
<dbReference type="InterPro" id="IPR037202">
    <property type="entry name" value="ESCRT_assembly_dom"/>
</dbReference>
<dbReference type="InterPro" id="IPR017916">
    <property type="entry name" value="SB_dom"/>
</dbReference>
<evidence type="ECO:0000256" key="3">
    <source>
        <dbReference type="ARBA" id="ARBA00022448"/>
    </source>
</evidence>
<evidence type="ECO:0000259" key="9">
    <source>
        <dbReference type="PROSITE" id="PS51312"/>
    </source>
</evidence>
<accession>A0AAW1R2Q3</accession>
<keyword evidence="4" id="KW-0967">Endosome</keyword>
<keyword evidence="6" id="KW-0175">Coiled coil</keyword>
<protein>
    <submittedName>
        <fullName evidence="11">Uncharacterized protein</fullName>
    </submittedName>
</protein>
<evidence type="ECO:0000256" key="4">
    <source>
        <dbReference type="ARBA" id="ARBA00022753"/>
    </source>
</evidence>
<dbReference type="GO" id="GO:0043130">
    <property type="term" value="F:ubiquitin binding"/>
    <property type="evidence" value="ECO:0007669"/>
    <property type="project" value="TreeGrafter"/>
</dbReference>
<dbReference type="PANTHER" id="PTHR23306:SF3">
    <property type="entry name" value="TUMOR SUPPRESSOR PROTEIN 101"/>
    <property type="match status" value="1"/>
</dbReference>
<dbReference type="GO" id="GO:0000813">
    <property type="term" value="C:ESCRT I complex"/>
    <property type="evidence" value="ECO:0007669"/>
    <property type="project" value="TreeGrafter"/>
</dbReference>
<dbReference type="CDD" id="cd11685">
    <property type="entry name" value="UEV_TSG101-like"/>
    <property type="match status" value="1"/>
</dbReference>
<feature type="domain" description="UEV" evidence="10">
    <location>
        <begin position="11"/>
        <end position="155"/>
    </location>
</feature>
<dbReference type="Gene3D" id="6.10.140.820">
    <property type="match status" value="1"/>
</dbReference>
<dbReference type="PANTHER" id="PTHR23306">
    <property type="entry name" value="TUMOR SUSCEPTIBILITY GENE 101 PROTEIN-RELATED"/>
    <property type="match status" value="1"/>
</dbReference>
<gene>
    <name evidence="11" type="ORF">WJX81_000655</name>
</gene>
<feature type="compositionally biased region" description="Gly residues" evidence="8">
    <location>
        <begin position="199"/>
        <end position="211"/>
    </location>
</feature>
<evidence type="ECO:0000256" key="5">
    <source>
        <dbReference type="ARBA" id="ARBA00022927"/>
    </source>
</evidence>
<dbReference type="EMBL" id="JALJOU010000052">
    <property type="protein sequence ID" value="KAK9828078.1"/>
    <property type="molecule type" value="Genomic_DNA"/>
</dbReference>
<comment type="subcellular location">
    <subcellularLocation>
        <location evidence="1">Endosome</location>
    </subcellularLocation>
</comment>
<evidence type="ECO:0000256" key="2">
    <source>
        <dbReference type="ARBA" id="ARBA00009594"/>
    </source>
</evidence>
<dbReference type="Pfam" id="PF09454">
    <property type="entry name" value="Vps23_core"/>
    <property type="match status" value="1"/>
</dbReference>
<dbReference type="GO" id="GO:0015031">
    <property type="term" value="P:protein transport"/>
    <property type="evidence" value="ECO:0007669"/>
    <property type="project" value="UniProtKB-UniRule"/>
</dbReference>
<evidence type="ECO:0000259" key="10">
    <source>
        <dbReference type="PROSITE" id="PS51322"/>
    </source>
</evidence>
<feature type="region of interest" description="Disordered" evidence="8">
    <location>
        <begin position="162"/>
        <end position="211"/>
    </location>
</feature>
<feature type="region of interest" description="Disordered" evidence="8">
    <location>
        <begin position="411"/>
        <end position="433"/>
    </location>
</feature>
<name>A0AAW1R2Q3_9CHLO</name>
<sequence length="449" mass="47594">MSRLVPPAQWIERALKAGDLPYASEVQWIVRQHLLDLTAEFPSLTLKRDMYTHVNGKQAQLLLADGTLPMYYSGTKYNIPVRVWLPEGYPRVAPLAYVVPTPEMVIKPHHSFVEPSGQVHSSYLRNWTAPRSNLVDMSHDMSIQFGQEVPLYSKPPNWSASLPPAAQTYPRPQSTFQAHNPIHGPGQHGGTPPPRPPSGSGGSSGGSGAEGIWGGALAAAGISPAQPPAAQSPAQPAPDLQEAFRGAAVAALTERLRASLELANEGGAAELDRLFAEQATLTQREQEVASGVAALQAERHALEQCVLELAGKSAALKRWLAENEAKKVDGEVDADAAVVPADVLSRQALEAQAGDLAIEDALYAVEKALQAGAIAPDVYIKQVRGLCGRQLLVRALGAKVAARQHQLRRAFAAGGGPDGGPAPGPSVQLPQGDSWANTGILANPLAVQR</sequence>
<dbReference type="PROSITE" id="PS51312">
    <property type="entry name" value="SB"/>
    <property type="match status" value="1"/>
</dbReference>
<evidence type="ECO:0000256" key="1">
    <source>
        <dbReference type="ARBA" id="ARBA00004177"/>
    </source>
</evidence>
<keyword evidence="3 7" id="KW-0813">Transport</keyword>
<dbReference type="Pfam" id="PF05743">
    <property type="entry name" value="UEV"/>
    <property type="match status" value="1"/>
</dbReference>
<evidence type="ECO:0000313" key="11">
    <source>
        <dbReference type="EMBL" id="KAK9828078.1"/>
    </source>
</evidence>
<dbReference type="InterPro" id="IPR052070">
    <property type="entry name" value="ESCRT-I_UEV_domain"/>
</dbReference>
<dbReference type="SUPFAM" id="SSF140111">
    <property type="entry name" value="Endosomal sorting complex assembly domain"/>
    <property type="match status" value="1"/>
</dbReference>
<reference evidence="11 12" key="1">
    <citation type="journal article" date="2024" name="Nat. Commun.">
        <title>Phylogenomics reveals the evolutionary origins of lichenization in chlorophyte algae.</title>
        <authorList>
            <person name="Puginier C."/>
            <person name="Libourel C."/>
            <person name="Otte J."/>
            <person name="Skaloud P."/>
            <person name="Haon M."/>
            <person name="Grisel S."/>
            <person name="Petersen M."/>
            <person name="Berrin J.G."/>
            <person name="Delaux P.M."/>
            <person name="Dal Grande F."/>
            <person name="Keller J."/>
        </authorList>
    </citation>
    <scope>NUCLEOTIDE SEQUENCE [LARGE SCALE GENOMIC DNA]</scope>
    <source>
        <strain evidence="11 12">SAG 245.80</strain>
    </source>
</reference>
<keyword evidence="12" id="KW-1185">Reference proteome</keyword>
<comment type="caution">
    <text evidence="11">The sequence shown here is derived from an EMBL/GenBank/DDBJ whole genome shotgun (WGS) entry which is preliminary data.</text>
</comment>
<dbReference type="PROSITE" id="PS51322">
    <property type="entry name" value="UEV"/>
    <property type="match status" value="1"/>
</dbReference>
<dbReference type="GO" id="GO:0008333">
    <property type="term" value="P:endosome to lysosome transport"/>
    <property type="evidence" value="ECO:0007669"/>
    <property type="project" value="TreeGrafter"/>
</dbReference>
<keyword evidence="5 7" id="KW-0653">Protein transport</keyword>
<dbReference type="InterPro" id="IPR008883">
    <property type="entry name" value="UEV_N"/>
</dbReference>
<dbReference type="AlphaFoldDB" id="A0AAW1R2Q3"/>
<proteinExistence type="inferred from homology"/>
<comment type="similarity">
    <text evidence="2">Belongs to the ubiquitin-conjugating enzyme family. UEV subfamily.</text>
</comment>
<dbReference type="Proteomes" id="UP001445335">
    <property type="component" value="Unassembled WGS sequence"/>
</dbReference>
<organism evidence="11 12">
    <name type="scientific">Elliptochloris bilobata</name>
    <dbReference type="NCBI Taxonomy" id="381761"/>
    <lineage>
        <taxon>Eukaryota</taxon>
        <taxon>Viridiplantae</taxon>
        <taxon>Chlorophyta</taxon>
        <taxon>core chlorophytes</taxon>
        <taxon>Trebouxiophyceae</taxon>
        <taxon>Trebouxiophyceae incertae sedis</taxon>
        <taxon>Elliptochloris clade</taxon>
        <taxon>Elliptochloris</taxon>
    </lineage>
</organism>